<dbReference type="AlphaFoldDB" id="A0A644ZSU3"/>
<gene>
    <name evidence="1" type="ORF">SDC9_90494</name>
</gene>
<reference evidence="1" key="1">
    <citation type="submission" date="2019-08" db="EMBL/GenBank/DDBJ databases">
        <authorList>
            <person name="Kucharzyk K."/>
            <person name="Murdoch R.W."/>
            <person name="Higgins S."/>
            <person name="Loffler F."/>
        </authorList>
    </citation>
    <scope>NUCLEOTIDE SEQUENCE</scope>
</reference>
<proteinExistence type="predicted"/>
<evidence type="ECO:0000313" key="1">
    <source>
        <dbReference type="EMBL" id="MPM43817.1"/>
    </source>
</evidence>
<comment type="caution">
    <text evidence="1">The sequence shown here is derived from an EMBL/GenBank/DDBJ whole genome shotgun (WGS) entry which is preliminary data.</text>
</comment>
<sequence>MKTKVILTGLFLGWVLQVYPQMMFEASGKRARVIVHKFTELDINSPETRWQTVTADEVGVLPQNRRFAPPVKKFDPAYTRIDINSNQNAIISVPGGYQIKISKYDLVDSRGNPVNGSYTLYFRDLTSPAAMALSGVKMNYDSGGVAGNFQSAGMFELYAEKDGEALKIRDGEKIDILLPTPNDESGFNLYSFDEKNDGWTYIEPLQSLPSNRPVPDSIPVYSDAYKFWSRWAFNSDSLSFDERWKHPDYARTHCMSKSVKTVNSSKDPYVSTRVLYFRMKRMTDKSNKRAVLFTLPVLSKSTIASNFSRVFPELNSFRNVVWKYIGPLDRSGFSKLYVIKKKYTDIRVEYDKGSGYFNITLKYIGGFVDFSAIPYRGKATDSDRAKLQNIQLNKRYTKALNKIRTNFDKKNKDFFLNLMAENRNLVQSKMSPEELAMTWEEWTEYAAKVSEYKSAMDRINQTINITRNISISGFGLVNCDKIDRMEEPVKILARFVMPDGNSIDEAIVMVIDAGDYSCLTLEAKNGSCSTVIEKRSPTAFAVAVNSKDLYVVNASDVASSVAGRSRSCRYQVHKVDGDATEAINTALQM</sequence>
<protein>
    <submittedName>
        <fullName evidence="1">Uncharacterized protein</fullName>
    </submittedName>
</protein>
<organism evidence="1">
    <name type="scientific">bioreactor metagenome</name>
    <dbReference type="NCBI Taxonomy" id="1076179"/>
    <lineage>
        <taxon>unclassified sequences</taxon>
        <taxon>metagenomes</taxon>
        <taxon>ecological metagenomes</taxon>
    </lineage>
</organism>
<name>A0A644ZSU3_9ZZZZ</name>
<accession>A0A644ZSU3</accession>
<dbReference type="EMBL" id="VSSQ01010246">
    <property type="protein sequence ID" value="MPM43817.1"/>
    <property type="molecule type" value="Genomic_DNA"/>
</dbReference>